<evidence type="ECO:0000256" key="5">
    <source>
        <dbReference type="ARBA" id="ARBA00023136"/>
    </source>
</evidence>
<keyword evidence="8" id="KW-1185">Reference proteome</keyword>
<sequence>MAKHLIPEEERYRGPVKWFQYICARALISVLAHLPIRLTYRIGRGIGWCAWSLLVARRAVVRKNLTVVNSFLAARQKSGSSTADACRSLTLEEQVKEVFKRSGANLLASFPLSRVSPERMGQHLEVEGFEHLRSALEQGRGAVMLLSHMGPWEVLTHLPQIAAAHGVVAPLAAMYRPLNNTYLDQWIHRRRESVGTRLFSRRDGFHQPVDFIRAGGVLGILADQKMRQGERVSFFGVECKTSPIAGLFHRRSGAPMLAMSIETVGFAQWKLTVDFVDLTGVPEKPSREALCLVCNQALERVLGRSPCDGFWLSKRF</sequence>
<protein>
    <recommendedName>
        <fullName evidence="9">Lipid A biosynthesis acyltransferase</fullName>
    </recommendedName>
</protein>
<keyword evidence="4" id="KW-0808">Transferase</keyword>
<organism evidence="7 8">
    <name type="scientific">Coraliomargarita algicola</name>
    <dbReference type="NCBI Taxonomy" id="3092156"/>
    <lineage>
        <taxon>Bacteria</taxon>
        <taxon>Pseudomonadati</taxon>
        <taxon>Verrucomicrobiota</taxon>
        <taxon>Opitutia</taxon>
        <taxon>Puniceicoccales</taxon>
        <taxon>Coraliomargaritaceae</taxon>
        <taxon>Coraliomargarita</taxon>
    </lineage>
</organism>
<dbReference type="Proteomes" id="UP001324993">
    <property type="component" value="Chromosome"/>
</dbReference>
<dbReference type="EMBL" id="CP138858">
    <property type="protein sequence ID" value="WPJ97336.1"/>
    <property type="molecule type" value="Genomic_DNA"/>
</dbReference>
<dbReference type="PANTHER" id="PTHR30606">
    <property type="entry name" value="LIPID A BIOSYNTHESIS LAUROYL ACYLTRANSFERASE"/>
    <property type="match status" value="1"/>
</dbReference>
<evidence type="ECO:0000313" key="7">
    <source>
        <dbReference type="EMBL" id="WPJ97336.1"/>
    </source>
</evidence>
<evidence type="ECO:0000256" key="3">
    <source>
        <dbReference type="ARBA" id="ARBA00022519"/>
    </source>
</evidence>
<dbReference type="Pfam" id="PF03279">
    <property type="entry name" value="Lip_A_acyltrans"/>
    <property type="match status" value="1"/>
</dbReference>
<accession>A0ABZ0RPI5</accession>
<keyword evidence="3" id="KW-0997">Cell inner membrane</keyword>
<keyword evidence="5" id="KW-0472">Membrane</keyword>
<name>A0ABZ0RPI5_9BACT</name>
<evidence type="ECO:0000256" key="4">
    <source>
        <dbReference type="ARBA" id="ARBA00022679"/>
    </source>
</evidence>
<comment type="subcellular location">
    <subcellularLocation>
        <location evidence="1">Cell inner membrane</location>
    </subcellularLocation>
</comment>
<proteinExistence type="predicted"/>
<dbReference type="CDD" id="cd07984">
    <property type="entry name" value="LPLAT_LABLAT-like"/>
    <property type="match status" value="1"/>
</dbReference>
<evidence type="ECO:0000256" key="2">
    <source>
        <dbReference type="ARBA" id="ARBA00022475"/>
    </source>
</evidence>
<evidence type="ECO:0008006" key="9">
    <source>
        <dbReference type="Google" id="ProtNLM"/>
    </source>
</evidence>
<evidence type="ECO:0000256" key="6">
    <source>
        <dbReference type="ARBA" id="ARBA00023315"/>
    </source>
</evidence>
<dbReference type="InterPro" id="IPR004960">
    <property type="entry name" value="LipA_acyltrans"/>
</dbReference>
<evidence type="ECO:0000313" key="8">
    <source>
        <dbReference type="Proteomes" id="UP001324993"/>
    </source>
</evidence>
<dbReference type="PANTHER" id="PTHR30606:SF10">
    <property type="entry name" value="PHOSPHATIDYLINOSITOL MANNOSIDE ACYLTRANSFERASE"/>
    <property type="match status" value="1"/>
</dbReference>
<evidence type="ECO:0000256" key="1">
    <source>
        <dbReference type="ARBA" id="ARBA00004533"/>
    </source>
</evidence>
<keyword evidence="2" id="KW-1003">Cell membrane</keyword>
<dbReference type="RefSeq" id="WP_319834180.1">
    <property type="nucleotide sequence ID" value="NZ_CP138858.1"/>
</dbReference>
<gene>
    <name evidence="7" type="ORF">SH580_06395</name>
</gene>
<reference evidence="7 8" key="1">
    <citation type="submission" date="2023-11" db="EMBL/GenBank/DDBJ databases">
        <title>Coraliomargarita sp. nov., isolated from marine algae.</title>
        <authorList>
            <person name="Lee J.K."/>
            <person name="Baek J.H."/>
            <person name="Kim J.M."/>
            <person name="Choi D.G."/>
            <person name="Jeon C.O."/>
        </authorList>
    </citation>
    <scope>NUCLEOTIDE SEQUENCE [LARGE SCALE GENOMIC DNA]</scope>
    <source>
        <strain evidence="7 8">J2-16</strain>
    </source>
</reference>
<keyword evidence="6" id="KW-0012">Acyltransferase</keyword>